<feature type="compositionally biased region" description="Polar residues" evidence="1">
    <location>
        <begin position="107"/>
        <end position="125"/>
    </location>
</feature>
<organism evidence="2 3">
    <name type="scientific">Puccinia coronata f. sp. avenae</name>
    <dbReference type="NCBI Taxonomy" id="200324"/>
    <lineage>
        <taxon>Eukaryota</taxon>
        <taxon>Fungi</taxon>
        <taxon>Dikarya</taxon>
        <taxon>Basidiomycota</taxon>
        <taxon>Pucciniomycotina</taxon>
        <taxon>Pucciniomycetes</taxon>
        <taxon>Pucciniales</taxon>
        <taxon>Pucciniaceae</taxon>
        <taxon>Puccinia</taxon>
    </lineage>
</organism>
<sequence>MPSNIQALSANLKKATRSRTPLGNSDQQQAENDSKDNAWRQDLLDGGKSTINHESEGQMGEKQGDQSTEKAAQKELEQVAIAKLIQAGSHPSDNIHVTGKQRKEQPRPTTDLQGAHATNSSTGTTHMMSKLVQKAMEAKIKGQKEQANLFYNM</sequence>
<feature type="region of interest" description="Disordered" evidence="1">
    <location>
        <begin position="1"/>
        <end position="125"/>
    </location>
</feature>
<proteinExistence type="predicted"/>
<feature type="compositionally biased region" description="Basic and acidic residues" evidence="1">
    <location>
        <begin position="62"/>
        <end position="77"/>
    </location>
</feature>
<name>A0A2N5T787_9BASI</name>
<feature type="compositionally biased region" description="Polar residues" evidence="1">
    <location>
        <begin position="18"/>
        <end position="31"/>
    </location>
</feature>
<gene>
    <name evidence="2" type="ORF">PCANC_03827</name>
</gene>
<dbReference type="Proteomes" id="UP000235388">
    <property type="component" value="Unassembled WGS sequence"/>
</dbReference>
<evidence type="ECO:0000313" key="3">
    <source>
        <dbReference type="Proteomes" id="UP000235388"/>
    </source>
</evidence>
<evidence type="ECO:0000313" key="2">
    <source>
        <dbReference type="EMBL" id="PLW21363.1"/>
    </source>
</evidence>
<protein>
    <submittedName>
        <fullName evidence="2">Uncharacterized protein</fullName>
    </submittedName>
</protein>
<evidence type="ECO:0000256" key="1">
    <source>
        <dbReference type="SAM" id="MobiDB-lite"/>
    </source>
</evidence>
<feature type="compositionally biased region" description="Basic and acidic residues" evidence="1">
    <location>
        <begin position="32"/>
        <end position="56"/>
    </location>
</feature>
<accession>A0A2N5T787</accession>
<dbReference type="AlphaFoldDB" id="A0A2N5T787"/>
<reference evidence="2 3" key="1">
    <citation type="submission" date="2017-11" db="EMBL/GenBank/DDBJ databases">
        <title>De novo assembly and phasing of dikaryotic genomes from two isolates of Puccinia coronata f. sp. avenae, the causal agent of oat crown rust.</title>
        <authorList>
            <person name="Miller M.E."/>
            <person name="Zhang Y."/>
            <person name="Omidvar V."/>
            <person name="Sperschneider J."/>
            <person name="Schwessinger B."/>
            <person name="Raley C."/>
            <person name="Palmer J.M."/>
            <person name="Garnica D."/>
            <person name="Upadhyaya N."/>
            <person name="Rathjen J."/>
            <person name="Taylor J.M."/>
            <person name="Park R.F."/>
            <person name="Dodds P.N."/>
            <person name="Hirsch C.D."/>
            <person name="Kianian S.F."/>
            <person name="Figueroa M."/>
        </authorList>
    </citation>
    <scope>NUCLEOTIDE SEQUENCE [LARGE SCALE GENOMIC DNA]</scope>
    <source>
        <strain evidence="2">12NC29</strain>
    </source>
</reference>
<comment type="caution">
    <text evidence="2">The sequence shown here is derived from an EMBL/GenBank/DDBJ whole genome shotgun (WGS) entry which is preliminary data.</text>
</comment>
<keyword evidence="3" id="KW-1185">Reference proteome</keyword>
<dbReference type="EMBL" id="PGCJ01000784">
    <property type="protein sequence ID" value="PLW21363.1"/>
    <property type="molecule type" value="Genomic_DNA"/>
</dbReference>